<dbReference type="EMBL" id="FNTV01000001">
    <property type="protein sequence ID" value="SEE49390.1"/>
    <property type="molecule type" value="Genomic_DNA"/>
</dbReference>
<evidence type="ECO:0000256" key="3">
    <source>
        <dbReference type="ARBA" id="ARBA00022475"/>
    </source>
</evidence>
<dbReference type="KEGG" id="arw:MB46_04895"/>
<keyword evidence="5" id="KW-1133">Transmembrane helix</keyword>
<accession>A0A0U3RHZ2</accession>
<name>A0A0U3RHZ2_9MICC</name>
<evidence type="ECO:0000313" key="8">
    <source>
        <dbReference type="Proteomes" id="UP000182725"/>
    </source>
</evidence>
<reference evidence="7 8" key="1">
    <citation type="submission" date="2016-10" db="EMBL/GenBank/DDBJ databases">
        <authorList>
            <person name="de Groot N.N."/>
        </authorList>
    </citation>
    <scope>NUCLEOTIDE SEQUENCE [LARGE SCALE GENOMIC DNA]</scope>
    <source>
        <strain evidence="7 8">DSM 22274</strain>
    </source>
</reference>
<gene>
    <name evidence="7" type="ORF">SAMN04489740_1556</name>
</gene>
<dbReference type="RefSeq" id="WP_044572077.1">
    <property type="nucleotide sequence ID" value="NZ_CP013745.1"/>
</dbReference>
<evidence type="ECO:0000256" key="4">
    <source>
        <dbReference type="ARBA" id="ARBA00022692"/>
    </source>
</evidence>
<organism evidence="7 8">
    <name type="scientific">Arthrobacter alpinus</name>
    <dbReference type="NCBI Taxonomy" id="656366"/>
    <lineage>
        <taxon>Bacteria</taxon>
        <taxon>Bacillati</taxon>
        <taxon>Actinomycetota</taxon>
        <taxon>Actinomycetes</taxon>
        <taxon>Micrococcales</taxon>
        <taxon>Micrococcaceae</taxon>
        <taxon>Arthrobacter</taxon>
    </lineage>
</organism>
<evidence type="ECO:0000256" key="1">
    <source>
        <dbReference type="ARBA" id="ARBA00004651"/>
    </source>
</evidence>
<dbReference type="InterPro" id="IPR007341">
    <property type="entry name" value="Transgly_assoc"/>
</dbReference>
<evidence type="ECO:0000256" key="5">
    <source>
        <dbReference type="ARBA" id="ARBA00022989"/>
    </source>
</evidence>
<dbReference type="eggNOG" id="COG2261">
    <property type="taxonomic scope" value="Bacteria"/>
</dbReference>
<protein>
    <submittedName>
        <fullName evidence="7">Uncharacterized membrane protein YeaQ/YmgE, transglycosylase-associated protein family</fullName>
    </submittedName>
</protein>
<dbReference type="Pfam" id="PF04226">
    <property type="entry name" value="Transgly_assoc"/>
    <property type="match status" value="1"/>
</dbReference>
<keyword evidence="6" id="KW-0472">Membrane</keyword>
<keyword evidence="3" id="KW-1003">Cell membrane</keyword>
<dbReference type="GO" id="GO:0005886">
    <property type="term" value="C:plasma membrane"/>
    <property type="evidence" value="ECO:0007669"/>
    <property type="project" value="UniProtKB-SubCell"/>
</dbReference>
<proteinExistence type="inferred from homology"/>
<evidence type="ECO:0000256" key="2">
    <source>
        <dbReference type="ARBA" id="ARBA00011006"/>
    </source>
</evidence>
<evidence type="ECO:0000313" key="7">
    <source>
        <dbReference type="EMBL" id="SEE49390.1"/>
    </source>
</evidence>
<sequence length="89" mass="9060">MGFIGWIILGLVVGVIVKAIMPGRVGGGWVTSLVLGVVGAIVGGWIGDLLFNKGDMRFFSIGSWLLAIVGGLVVAGVYGAITGRNKSSA</sequence>
<comment type="subcellular location">
    <subcellularLocation>
        <location evidence="1">Cell membrane</location>
        <topology evidence="1">Multi-pass membrane protein</topology>
    </subcellularLocation>
</comment>
<dbReference type="PANTHER" id="PTHR33884">
    <property type="entry name" value="UPF0410 PROTEIN YMGE"/>
    <property type="match status" value="1"/>
</dbReference>
<dbReference type="PANTHER" id="PTHR33884:SF3">
    <property type="entry name" value="UPF0410 PROTEIN YMGE"/>
    <property type="match status" value="1"/>
</dbReference>
<comment type="similarity">
    <text evidence="2">Belongs to the UPF0410 family.</text>
</comment>
<keyword evidence="4" id="KW-0812">Transmembrane</keyword>
<dbReference type="Proteomes" id="UP000182725">
    <property type="component" value="Unassembled WGS sequence"/>
</dbReference>
<dbReference type="AlphaFoldDB" id="A0A0U3RHZ2"/>
<accession>A0A1H5JAF4</accession>
<evidence type="ECO:0000256" key="6">
    <source>
        <dbReference type="ARBA" id="ARBA00023136"/>
    </source>
</evidence>